<dbReference type="InterPro" id="IPR006674">
    <property type="entry name" value="HD_domain"/>
</dbReference>
<dbReference type="Pfam" id="PF01966">
    <property type="entry name" value="HD"/>
    <property type="match status" value="1"/>
</dbReference>
<dbReference type="AlphaFoldDB" id="L0R7X7"/>
<dbReference type="SUPFAM" id="SSF109604">
    <property type="entry name" value="HD-domain/PDEase-like"/>
    <property type="match status" value="1"/>
</dbReference>
<dbReference type="InterPro" id="IPR006379">
    <property type="entry name" value="HAD-SF_hydro_IIB"/>
</dbReference>
<keyword evidence="2" id="KW-0378">Hydrolase</keyword>
<dbReference type="HOGENOM" id="CLU_590155_0_0_7"/>
<dbReference type="KEGG" id="dhy:DESAM_20556"/>
<dbReference type="RefSeq" id="WP_015335451.1">
    <property type="nucleotide sequence ID" value="NC_020055.1"/>
</dbReference>
<dbReference type="PANTHER" id="PTHR10000">
    <property type="entry name" value="PHOSPHOSERINE PHOSPHATASE"/>
    <property type="match status" value="1"/>
</dbReference>
<dbReference type="PANTHER" id="PTHR10000:SF8">
    <property type="entry name" value="HAD SUPERFAMILY HYDROLASE-LIKE, TYPE 3"/>
    <property type="match status" value="1"/>
</dbReference>
<evidence type="ECO:0000259" key="1">
    <source>
        <dbReference type="Pfam" id="PF01966"/>
    </source>
</evidence>
<evidence type="ECO:0000313" key="3">
    <source>
        <dbReference type="Proteomes" id="UP000010808"/>
    </source>
</evidence>
<dbReference type="GO" id="GO:0005829">
    <property type="term" value="C:cytosol"/>
    <property type="evidence" value="ECO:0007669"/>
    <property type="project" value="TreeGrafter"/>
</dbReference>
<dbReference type="eggNOG" id="COG0561">
    <property type="taxonomic scope" value="Bacteria"/>
</dbReference>
<dbReference type="Gene3D" id="3.30.1240.10">
    <property type="match status" value="1"/>
</dbReference>
<feature type="domain" description="HD" evidence="1">
    <location>
        <begin position="38"/>
        <end position="115"/>
    </location>
</feature>
<dbReference type="PATRIC" id="fig|1121451.3.peg.815"/>
<dbReference type="SUPFAM" id="SSF56784">
    <property type="entry name" value="HAD-like"/>
    <property type="match status" value="1"/>
</dbReference>
<dbReference type="GO" id="GO:0000287">
    <property type="term" value="F:magnesium ion binding"/>
    <property type="evidence" value="ECO:0007669"/>
    <property type="project" value="TreeGrafter"/>
</dbReference>
<dbReference type="Gene3D" id="1.10.3210.10">
    <property type="entry name" value="Hypothetical protein af1432"/>
    <property type="match status" value="1"/>
</dbReference>
<accession>L0R7X7</accession>
<dbReference type="GO" id="GO:0016791">
    <property type="term" value="F:phosphatase activity"/>
    <property type="evidence" value="ECO:0007669"/>
    <property type="project" value="TreeGrafter"/>
</dbReference>
<sequence length="480" mass="52594">MKLSSILKAIYPDSLAPAASKLTDALAASFFPEDSTRLAHMRQACCTAKRVVSQMGYDAELSEKIITAALFHDIGYSERINRTGFHPLDGAVYLAHCNAPEDIIEAVLWHSSTPIEIKELPEINNIYQKCPAPDFENPVLRAVCYCDFRTSPLGESLSFGQRIIELESRFGLNSIPPGIARKTLPFARRTQISYAESISKAQKRPLPWVFCDIDGTLIEQGKRIDTTSVESINRYTAAGGRVSLVTGKHLINIQELLQTVSNDHPHAGVNGSIISRNGTITPYGPTLESYESLENELLANGIHYATYVIDGIWSRAELTEHELNSFTLVGETLPQSGATPKDNGVIKVLTYSNRKDRNRCTFVRQLAKNYGLNCVRTAEEFLEIGPLNHGKHSAVMHIMDEAGWPDLNSIAIGDSENDLSMFSLAGLSAAVANGAPEVLPAADLHIPSCKENGVARLLDALVDSAETGNWTIPQGWLAKY</sequence>
<organism evidence="2 3">
    <name type="scientific">Maridesulfovibrio hydrothermalis AM13 = DSM 14728</name>
    <dbReference type="NCBI Taxonomy" id="1121451"/>
    <lineage>
        <taxon>Bacteria</taxon>
        <taxon>Pseudomonadati</taxon>
        <taxon>Thermodesulfobacteriota</taxon>
        <taxon>Desulfovibrionia</taxon>
        <taxon>Desulfovibrionales</taxon>
        <taxon>Desulfovibrionaceae</taxon>
        <taxon>Maridesulfovibrio</taxon>
    </lineage>
</organism>
<evidence type="ECO:0000313" key="2">
    <source>
        <dbReference type="EMBL" id="CCO22843.1"/>
    </source>
</evidence>
<proteinExistence type="predicted"/>
<name>L0R7X7_9BACT</name>
<keyword evidence="3" id="KW-1185">Reference proteome</keyword>
<reference evidence="2 3" key="1">
    <citation type="submission" date="2012-10" db="EMBL/GenBank/DDBJ databases">
        <authorList>
            <person name="Genoscope - CEA"/>
        </authorList>
    </citation>
    <scope>NUCLEOTIDE SEQUENCE [LARGE SCALE GENOMIC DNA]</scope>
    <source>
        <strain evidence="3">AM13 / DSM 14728</strain>
    </source>
</reference>
<dbReference type="InterPro" id="IPR036412">
    <property type="entry name" value="HAD-like_sf"/>
</dbReference>
<protein>
    <submittedName>
        <fullName evidence="2">HAD-superfamily hydrolase, subfamily IIB</fullName>
    </submittedName>
</protein>
<dbReference type="EMBL" id="FO203522">
    <property type="protein sequence ID" value="CCO22843.1"/>
    <property type="molecule type" value="Genomic_DNA"/>
</dbReference>
<dbReference type="Proteomes" id="UP000010808">
    <property type="component" value="Chromosome"/>
</dbReference>
<gene>
    <name evidence="2" type="ORF">DESAM_20556</name>
</gene>
<dbReference type="STRING" id="1121451.DESAM_20556"/>
<dbReference type="eggNOG" id="COG1713">
    <property type="taxonomic scope" value="Bacteria"/>
</dbReference>
<dbReference type="InterPro" id="IPR003607">
    <property type="entry name" value="HD/PDEase_dom"/>
</dbReference>
<dbReference type="CDD" id="cd00077">
    <property type="entry name" value="HDc"/>
    <property type="match status" value="1"/>
</dbReference>
<dbReference type="Gene3D" id="3.40.50.1000">
    <property type="entry name" value="HAD superfamily/HAD-like"/>
    <property type="match status" value="1"/>
</dbReference>
<dbReference type="OrthoDB" id="7847955at2"/>
<dbReference type="NCBIfam" id="TIGR01484">
    <property type="entry name" value="HAD-SF-IIB"/>
    <property type="match status" value="1"/>
</dbReference>
<dbReference type="Pfam" id="PF08282">
    <property type="entry name" value="Hydrolase_3"/>
    <property type="match status" value="1"/>
</dbReference>
<dbReference type="InterPro" id="IPR023214">
    <property type="entry name" value="HAD_sf"/>
</dbReference>